<dbReference type="EMBL" id="BARW01025213">
    <property type="protein sequence ID" value="GAJ06117.1"/>
    <property type="molecule type" value="Genomic_DNA"/>
</dbReference>
<comment type="caution">
    <text evidence="1">The sequence shown here is derived from an EMBL/GenBank/DDBJ whole genome shotgun (WGS) entry which is preliminary data.</text>
</comment>
<proteinExistence type="predicted"/>
<gene>
    <name evidence="1" type="ORF">S12H4_41377</name>
</gene>
<organism evidence="1">
    <name type="scientific">marine sediment metagenome</name>
    <dbReference type="NCBI Taxonomy" id="412755"/>
    <lineage>
        <taxon>unclassified sequences</taxon>
        <taxon>metagenomes</taxon>
        <taxon>ecological metagenomes</taxon>
    </lineage>
</organism>
<sequence>MKATDVVATLMKLARLDSGLPEEDREALFTAYCFCYHRIDELEERTKRKEEIYRQYGQKNHGSPS</sequence>
<evidence type="ECO:0000313" key="1">
    <source>
        <dbReference type="EMBL" id="GAJ06117.1"/>
    </source>
</evidence>
<dbReference type="AlphaFoldDB" id="X1UR83"/>
<protein>
    <submittedName>
        <fullName evidence="1">Uncharacterized protein</fullName>
    </submittedName>
</protein>
<reference evidence="1" key="1">
    <citation type="journal article" date="2014" name="Front. Microbiol.">
        <title>High frequency of phylogenetically diverse reductive dehalogenase-homologous genes in deep subseafloor sedimentary metagenomes.</title>
        <authorList>
            <person name="Kawai M."/>
            <person name="Futagami T."/>
            <person name="Toyoda A."/>
            <person name="Takaki Y."/>
            <person name="Nishi S."/>
            <person name="Hori S."/>
            <person name="Arai W."/>
            <person name="Tsubouchi T."/>
            <person name="Morono Y."/>
            <person name="Uchiyama I."/>
            <person name="Ito T."/>
            <person name="Fujiyama A."/>
            <person name="Inagaki F."/>
            <person name="Takami H."/>
        </authorList>
    </citation>
    <scope>NUCLEOTIDE SEQUENCE</scope>
    <source>
        <strain evidence="1">Expedition CK06-06</strain>
    </source>
</reference>
<name>X1UR83_9ZZZZ</name>
<accession>X1UR83</accession>